<dbReference type="NCBIfam" id="NF040808">
    <property type="entry name" value="CspC_non_triad"/>
    <property type="match status" value="1"/>
</dbReference>
<protein>
    <submittedName>
        <fullName evidence="7">Subtilisin family serine protease</fullName>
    </submittedName>
</protein>
<sequence>MEKSFYIVYQEGLDLASALRERGLNNFIILNERLAVLYTPLDFNSNILRSIYEISWFNESDPMSSLIDLTDYVEVGDGARSVSGANYLYNNIYNDITGRGVLIAIIDSGVNYLHPDLTRDDGSSKIIRLWDQEGSINPPPEGYLFGSEFSREELNAAIARNDGSLSRDDVGTGTMAAGITVGSGRVNSNYKGISEGSDLIVVKLRSYPGRYYVEKRNYTTSDFLAAFSYVINVALREEKSLIINLTVGQRSSLGFITALNTFTELDYPGIVVVSGAGNQRNTYIHYAGKFRNQMDVNDIIIEFGDGQNLDIYLEGSDLDRINATIISPSGEESYTAIYAPDYYEYIGKFNLENTTYRIRYFYPRLSTGSEFLEINLRNMKPGAWTLRVRSDVFLNGEYHVYLPNKNLLGANDGFIDTSSFSTITFLGTGENIITVGSYDNKYDSIYVGSSKGPTKGVSVKPDFVAPGVNIISTHGNDSYRSGTGTGISSSVTSGMLALIMEFLSKQSRYPKLLLYTHVLKTYLMIGATRNELYEYPNDSRGYGLVDFRRTIQIISDTL</sequence>
<dbReference type="RefSeq" id="WP_209455962.1">
    <property type="nucleotide sequence ID" value="NZ_JAGGJX010000001.1"/>
</dbReference>
<evidence type="ECO:0000259" key="6">
    <source>
        <dbReference type="Pfam" id="PF00082"/>
    </source>
</evidence>
<dbReference type="PANTHER" id="PTHR43806:SF11">
    <property type="entry name" value="CEREVISIN-RELATED"/>
    <property type="match status" value="1"/>
</dbReference>
<evidence type="ECO:0000256" key="3">
    <source>
        <dbReference type="ARBA" id="ARBA00022801"/>
    </source>
</evidence>
<dbReference type="PROSITE" id="PS00136">
    <property type="entry name" value="SUBTILASE_ASP"/>
    <property type="match status" value="1"/>
</dbReference>
<dbReference type="SUPFAM" id="SSF52743">
    <property type="entry name" value="Subtilisin-like"/>
    <property type="match status" value="1"/>
</dbReference>
<organism evidence="7 8">
    <name type="scientific">Metaclostridioides mangenotii</name>
    <dbReference type="NCBI Taxonomy" id="1540"/>
    <lineage>
        <taxon>Bacteria</taxon>
        <taxon>Bacillati</taxon>
        <taxon>Bacillota</taxon>
        <taxon>Clostridia</taxon>
        <taxon>Peptostreptococcales</taxon>
        <taxon>Peptostreptococcaceae</taxon>
        <taxon>Metaclostridioides</taxon>
    </lineage>
</organism>
<dbReference type="PRINTS" id="PR00723">
    <property type="entry name" value="SUBTILISIN"/>
</dbReference>
<dbReference type="Proteomes" id="UP000767291">
    <property type="component" value="Unassembled WGS sequence"/>
</dbReference>
<dbReference type="InterPro" id="IPR015500">
    <property type="entry name" value="Peptidase_S8_subtilisin-rel"/>
</dbReference>
<dbReference type="CDD" id="cd07478">
    <property type="entry name" value="Peptidases_S8_CspA-like"/>
    <property type="match status" value="1"/>
</dbReference>
<keyword evidence="2 7" id="KW-0645">Protease</keyword>
<accession>A0ABS4E927</accession>
<dbReference type="PROSITE" id="PS51892">
    <property type="entry name" value="SUBTILASE"/>
    <property type="match status" value="1"/>
</dbReference>
<evidence type="ECO:0000256" key="5">
    <source>
        <dbReference type="PROSITE-ProRule" id="PRU01240"/>
    </source>
</evidence>
<dbReference type="PANTHER" id="PTHR43806">
    <property type="entry name" value="PEPTIDASE S8"/>
    <property type="match status" value="1"/>
</dbReference>
<dbReference type="InterPro" id="IPR050131">
    <property type="entry name" value="Peptidase_S8_subtilisin-like"/>
</dbReference>
<evidence type="ECO:0000256" key="4">
    <source>
        <dbReference type="ARBA" id="ARBA00022825"/>
    </source>
</evidence>
<proteinExistence type="inferred from homology"/>
<feature type="domain" description="Peptidase S8/S53" evidence="6">
    <location>
        <begin position="418"/>
        <end position="543"/>
    </location>
</feature>
<keyword evidence="8" id="KW-1185">Reference proteome</keyword>
<dbReference type="GO" id="GO:0006508">
    <property type="term" value="P:proteolysis"/>
    <property type="evidence" value="ECO:0007669"/>
    <property type="project" value="UniProtKB-KW"/>
</dbReference>
<dbReference type="InterPro" id="IPR036852">
    <property type="entry name" value="Peptidase_S8/S53_dom_sf"/>
</dbReference>
<dbReference type="Gene3D" id="2.60.120.1290">
    <property type="match status" value="1"/>
</dbReference>
<dbReference type="Gene3D" id="3.40.50.200">
    <property type="entry name" value="Peptidase S8/S53 domain"/>
    <property type="match status" value="1"/>
</dbReference>
<dbReference type="InterPro" id="IPR023827">
    <property type="entry name" value="Peptidase_S8_Asp-AS"/>
</dbReference>
<keyword evidence="3" id="KW-0378">Hydrolase</keyword>
<dbReference type="GO" id="GO:0008233">
    <property type="term" value="F:peptidase activity"/>
    <property type="evidence" value="ECO:0007669"/>
    <property type="project" value="UniProtKB-KW"/>
</dbReference>
<name>A0ABS4E927_9FIRM</name>
<dbReference type="EMBL" id="JAGGJX010000001">
    <property type="protein sequence ID" value="MBP1854446.1"/>
    <property type="molecule type" value="Genomic_DNA"/>
</dbReference>
<dbReference type="InterPro" id="IPR000209">
    <property type="entry name" value="Peptidase_S8/S53_dom"/>
</dbReference>
<reference evidence="7 8" key="1">
    <citation type="submission" date="2021-03" db="EMBL/GenBank/DDBJ databases">
        <title>Genomic Encyclopedia of Type Strains, Phase IV (KMG-IV): sequencing the most valuable type-strain genomes for metagenomic binning, comparative biology and taxonomic classification.</title>
        <authorList>
            <person name="Goeker M."/>
        </authorList>
    </citation>
    <scope>NUCLEOTIDE SEQUENCE [LARGE SCALE GENOMIC DNA]</scope>
    <source>
        <strain evidence="7 8">DSM 1289</strain>
    </source>
</reference>
<gene>
    <name evidence="7" type="ORF">J2Z43_000836</name>
</gene>
<evidence type="ECO:0000256" key="1">
    <source>
        <dbReference type="ARBA" id="ARBA00011073"/>
    </source>
</evidence>
<dbReference type="Pfam" id="PF00082">
    <property type="entry name" value="Peptidase_S8"/>
    <property type="match status" value="2"/>
</dbReference>
<comment type="caution">
    <text evidence="7">The sequence shown here is derived from an EMBL/GenBank/DDBJ whole genome shotgun (WGS) entry which is preliminary data.</text>
</comment>
<keyword evidence="4" id="KW-0720">Serine protease</keyword>
<dbReference type="InterPro" id="IPR034045">
    <property type="entry name" value="Pep_S8_CspA-like"/>
</dbReference>
<evidence type="ECO:0000313" key="8">
    <source>
        <dbReference type="Proteomes" id="UP000767291"/>
    </source>
</evidence>
<comment type="caution">
    <text evidence="5">Lacks conserved residue(s) required for the propagation of feature annotation.</text>
</comment>
<evidence type="ECO:0000256" key="2">
    <source>
        <dbReference type="ARBA" id="ARBA00022670"/>
    </source>
</evidence>
<evidence type="ECO:0000313" key="7">
    <source>
        <dbReference type="EMBL" id="MBP1854446.1"/>
    </source>
</evidence>
<feature type="domain" description="Peptidase S8/S53" evidence="6">
    <location>
        <begin position="98"/>
        <end position="298"/>
    </location>
</feature>
<comment type="similarity">
    <text evidence="1 5">Belongs to the peptidase S8 family.</text>
</comment>